<evidence type="ECO:0000256" key="3">
    <source>
        <dbReference type="ARBA" id="ARBA00022777"/>
    </source>
</evidence>
<reference evidence="5" key="1">
    <citation type="submission" date="2009-03" db="EMBL/GenBank/DDBJ databases">
        <title>Caligus rogercresseyi ESTs and full-length cDNAs.</title>
        <authorList>
            <person name="Yasuike M."/>
            <person name="von Schalburg K."/>
            <person name="Cooper G."/>
            <person name="Leong J."/>
            <person name="Jones S.R.M."/>
            <person name="Koop B.F."/>
        </authorList>
    </citation>
    <scope>NUCLEOTIDE SEQUENCE</scope>
    <source>
        <tissue evidence="5">Whole tissue</tissue>
    </source>
</reference>
<dbReference type="EMBL" id="BT076084">
    <property type="protein sequence ID" value="ACO10508.1"/>
    <property type="molecule type" value="mRNA"/>
</dbReference>
<evidence type="ECO:0000256" key="1">
    <source>
        <dbReference type="ARBA" id="ARBA00022679"/>
    </source>
</evidence>
<dbReference type="Pfam" id="PF00406">
    <property type="entry name" value="ADK"/>
    <property type="match status" value="1"/>
</dbReference>
<evidence type="ECO:0000313" key="5">
    <source>
        <dbReference type="EMBL" id="ACO10508.1"/>
    </source>
</evidence>
<name>C1BNA5_CALRO</name>
<organism evidence="5">
    <name type="scientific">Caligus rogercresseyi</name>
    <name type="common">Sea louse</name>
    <dbReference type="NCBI Taxonomy" id="217165"/>
    <lineage>
        <taxon>Eukaryota</taxon>
        <taxon>Metazoa</taxon>
        <taxon>Ecdysozoa</taxon>
        <taxon>Arthropoda</taxon>
        <taxon>Crustacea</taxon>
        <taxon>Multicrustacea</taxon>
        <taxon>Hexanauplia</taxon>
        <taxon>Copepoda</taxon>
        <taxon>Siphonostomatoida</taxon>
        <taxon>Caligidae</taxon>
        <taxon>Caligus</taxon>
    </lineage>
</organism>
<keyword evidence="1 4" id="KW-0808">Transferase</keyword>
<protein>
    <submittedName>
        <fullName evidence="5">Adenylate kinase</fullName>
    </submittedName>
</protein>
<dbReference type="HAMAP" id="MF_00235">
    <property type="entry name" value="Adenylate_kinase_Adk"/>
    <property type="match status" value="1"/>
</dbReference>
<evidence type="ECO:0000256" key="2">
    <source>
        <dbReference type="ARBA" id="ARBA00022741"/>
    </source>
</evidence>
<dbReference type="Gene3D" id="3.40.50.300">
    <property type="entry name" value="P-loop containing nucleotide triphosphate hydrolases"/>
    <property type="match status" value="1"/>
</dbReference>
<comment type="similarity">
    <text evidence="4">Belongs to the adenylate kinase family.</text>
</comment>
<keyword evidence="3 4" id="KW-0418">Kinase</keyword>
<keyword evidence="2" id="KW-0547">Nucleotide-binding</keyword>
<dbReference type="GO" id="GO:0005524">
    <property type="term" value="F:ATP binding"/>
    <property type="evidence" value="ECO:0007669"/>
    <property type="project" value="InterPro"/>
</dbReference>
<dbReference type="CDD" id="cd01428">
    <property type="entry name" value="ADK"/>
    <property type="match status" value="1"/>
</dbReference>
<gene>
    <name evidence="5" type="primary">KAD</name>
</gene>
<dbReference type="SUPFAM" id="SSF52540">
    <property type="entry name" value="P-loop containing nucleoside triphosphate hydrolases"/>
    <property type="match status" value="1"/>
</dbReference>
<dbReference type="InterPro" id="IPR027417">
    <property type="entry name" value="P-loop_NTPase"/>
</dbReference>
<dbReference type="InterPro" id="IPR000850">
    <property type="entry name" value="Adenylat/UMP-CMP_kin"/>
</dbReference>
<accession>C1BNA5</accession>
<evidence type="ECO:0000256" key="4">
    <source>
        <dbReference type="RuleBase" id="RU003330"/>
    </source>
</evidence>
<sequence>MANIERKQVDKSPLKGKPIVWVIGGPGSGKGTQCEKIARHFDFTHISSGDILRAEVMSGSNRGLQLYKIMANGEAVPNPIVNDLISETMVAKASSSKGFFVDGYPIGISQAEDFEKEISPANILLLLECSDEVLRDRLLKRGNFDDTEDAIKNRIDTYNSRTKPLLEKFASKLKKVNGDQDKDKTYEEVKKAIAEL</sequence>
<dbReference type="GO" id="GO:0006139">
    <property type="term" value="P:nucleobase-containing compound metabolic process"/>
    <property type="evidence" value="ECO:0007669"/>
    <property type="project" value="InterPro"/>
</dbReference>
<proteinExistence type="evidence at transcript level"/>
<dbReference type="AlphaFoldDB" id="C1BNA5"/>
<dbReference type="GO" id="GO:0019205">
    <property type="term" value="F:nucleobase-containing compound kinase activity"/>
    <property type="evidence" value="ECO:0007669"/>
    <property type="project" value="InterPro"/>
</dbReference>
<dbReference type="PRINTS" id="PR00094">
    <property type="entry name" value="ADENYLTKNASE"/>
</dbReference>
<dbReference type="PANTHER" id="PTHR23359">
    <property type="entry name" value="NUCLEOTIDE KINASE"/>
    <property type="match status" value="1"/>
</dbReference>